<proteinExistence type="predicted"/>
<keyword evidence="2" id="KW-1185">Reference proteome</keyword>
<dbReference type="EMBL" id="AP026073">
    <property type="protein sequence ID" value="BDM69839.1"/>
    <property type="molecule type" value="Genomic_DNA"/>
</dbReference>
<reference evidence="1" key="1">
    <citation type="submission" date="2022-06" db="EMBL/GenBank/DDBJ databases">
        <title>Complete genome sequence of Streptomyces nigrescens HEK616.</title>
        <authorList>
            <person name="Asamizu S."/>
            <person name="Onaka H."/>
        </authorList>
    </citation>
    <scope>NUCLEOTIDE SEQUENCE</scope>
    <source>
        <strain evidence="1">HEK616</strain>
    </source>
</reference>
<evidence type="ECO:0000313" key="2">
    <source>
        <dbReference type="Proteomes" id="UP001059597"/>
    </source>
</evidence>
<gene>
    <name evidence="1" type="ORF">HEK616_33260</name>
</gene>
<protein>
    <submittedName>
        <fullName evidence="1">Uncharacterized protein</fullName>
    </submittedName>
</protein>
<sequence>MVGIDVTSGPGAFDNRPVTDERRCLTLRVVVPDPTQRGANVEVRALVEGRDILADAFTEGPGEDPRYLLVPGGPLTAASEPHEVRLAEASCTEGCCGALYVTVRRDGEDVLWDEWRNPNDDEVDLPAFRFEAQEYQRELERATADRSWEWPARTVARLLEQDLREREDWLARWECELGAVSAWPWEPDQVNVFLFHPGRSAIREDRPWLQFRMPLAVSGDDPADQAERLAEHLVAADPRQAAEVCGGSPEFARQLGYPWPQRRRALSAGNAAREE</sequence>
<evidence type="ECO:0000313" key="1">
    <source>
        <dbReference type="EMBL" id="BDM69839.1"/>
    </source>
</evidence>
<organism evidence="1 2">
    <name type="scientific">Streptomyces nigrescens</name>
    <dbReference type="NCBI Taxonomy" id="1920"/>
    <lineage>
        <taxon>Bacteria</taxon>
        <taxon>Bacillati</taxon>
        <taxon>Actinomycetota</taxon>
        <taxon>Actinomycetes</taxon>
        <taxon>Kitasatosporales</taxon>
        <taxon>Streptomycetaceae</taxon>
        <taxon>Streptomyces</taxon>
    </lineage>
</organism>
<name>A0ABN6QUJ8_STRNI</name>
<accession>A0ABN6QUJ8</accession>
<dbReference type="Proteomes" id="UP001059597">
    <property type="component" value="Chromosome"/>
</dbReference>